<feature type="transmembrane region" description="Helical" evidence="1">
    <location>
        <begin position="394"/>
        <end position="416"/>
    </location>
</feature>
<feature type="transmembrane region" description="Helical" evidence="1">
    <location>
        <begin position="361"/>
        <end position="382"/>
    </location>
</feature>
<dbReference type="AlphaFoldDB" id="A0A5C1QS90"/>
<proteinExistence type="predicted"/>
<dbReference type="PANTHER" id="PTHR36178:SF1">
    <property type="entry name" value="SODIUM_GLUTAMATE SYMPORTER"/>
    <property type="match status" value="1"/>
</dbReference>
<organism evidence="2 3">
    <name type="scientific">Oceanispirochaeta crateris</name>
    <dbReference type="NCBI Taxonomy" id="2518645"/>
    <lineage>
        <taxon>Bacteria</taxon>
        <taxon>Pseudomonadati</taxon>
        <taxon>Spirochaetota</taxon>
        <taxon>Spirochaetia</taxon>
        <taxon>Spirochaetales</taxon>
        <taxon>Spirochaetaceae</taxon>
        <taxon>Oceanispirochaeta</taxon>
    </lineage>
</organism>
<feature type="transmembrane region" description="Helical" evidence="1">
    <location>
        <begin position="326"/>
        <end position="349"/>
    </location>
</feature>
<feature type="transmembrane region" description="Helical" evidence="1">
    <location>
        <begin position="60"/>
        <end position="78"/>
    </location>
</feature>
<keyword evidence="1" id="KW-1133">Transmembrane helix</keyword>
<dbReference type="OrthoDB" id="9801557at2"/>
<name>A0A5C1QS90_9SPIO</name>
<feature type="transmembrane region" description="Helical" evidence="1">
    <location>
        <begin position="227"/>
        <end position="244"/>
    </location>
</feature>
<dbReference type="GO" id="GO:0015813">
    <property type="term" value="P:L-glutamate transmembrane transport"/>
    <property type="evidence" value="ECO:0007669"/>
    <property type="project" value="InterPro"/>
</dbReference>
<dbReference type="KEGG" id="ock:EXM22_03200"/>
<feature type="transmembrane region" description="Helical" evidence="1">
    <location>
        <begin position="158"/>
        <end position="181"/>
    </location>
</feature>
<dbReference type="PANTHER" id="PTHR36178">
    <property type="entry name" value="SLR0625 PROTEIN"/>
    <property type="match status" value="1"/>
</dbReference>
<dbReference type="GO" id="GO:0015501">
    <property type="term" value="F:glutamate:sodium symporter activity"/>
    <property type="evidence" value="ECO:0007669"/>
    <property type="project" value="InterPro"/>
</dbReference>
<keyword evidence="3" id="KW-1185">Reference proteome</keyword>
<dbReference type="GO" id="GO:0016020">
    <property type="term" value="C:membrane"/>
    <property type="evidence" value="ECO:0007669"/>
    <property type="project" value="InterPro"/>
</dbReference>
<evidence type="ECO:0000313" key="3">
    <source>
        <dbReference type="Proteomes" id="UP000324209"/>
    </source>
</evidence>
<reference evidence="2 3" key="1">
    <citation type="submission" date="2019-02" db="EMBL/GenBank/DDBJ databases">
        <title>Complete Genome Sequence and Methylome Analysis of free living Spirochaetas.</title>
        <authorList>
            <person name="Fomenkov A."/>
            <person name="Dubinina G."/>
            <person name="Leshcheva N."/>
            <person name="Mikheeva N."/>
            <person name="Grabovich M."/>
            <person name="Vincze T."/>
            <person name="Roberts R.J."/>
        </authorList>
    </citation>
    <scope>NUCLEOTIDE SEQUENCE [LARGE SCALE GENOMIC DNA]</scope>
    <source>
        <strain evidence="2 3">K2</strain>
    </source>
</reference>
<feature type="transmembrane region" description="Helical" evidence="1">
    <location>
        <begin position="428"/>
        <end position="448"/>
    </location>
</feature>
<feature type="transmembrane region" description="Helical" evidence="1">
    <location>
        <begin position="302"/>
        <end position="320"/>
    </location>
</feature>
<protein>
    <submittedName>
        <fullName evidence="2">Sodium:glutamate symporter</fullName>
    </submittedName>
</protein>
<dbReference type="InterPro" id="IPR004445">
    <property type="entry name" value="GltS"/>
</dbReference>
<accession>A0A5C1QS90</accession>
<sequence length="470" mass="51745">MIDLGIISIALLAGTLIRSKVKFFQNYLIPNSLTAGFILLIFYNWIGPLWGWTTGSLENMVFHFLNISFIAMILRVGKKVESNKKAVFSMATSLVAQYGLQCFVGTILTLIMIHTFLPALFPGFGLFATLGFSLGPGQAFAIGSGWESMGFDGLASVGLTFGALGFLLACFGGIFLINFGLRKKWIYPEQMSGLDKVSVRAGVVRRGEDMPGEEVKNRTSTEAIDPLSFNAAMILGTYLLSYLLLRLLNWLLAYAGPLGAELAVNLWGIMFIFSAIVAMVVKKILVILNMEYIVDDQRLTRVAGFSVDFMVAASVGAISIAVLKDYWLPILIVAGISGLITIITHIWLSSRIFEDHSFYRAILIYGCVTGTLPTGLALLRIIDPEFETPASKDYMYASGMVFLMVIPIIVTANMPAYGALKGSLVQTYIVLGIYAFYVVLCFILYLVLSGKNRFNRPADLWLPQKHLKVK</sequence>
<feature type="transmembrane region" description="Helical" evidence="1">
    <location>
        <begin position="35"/>
        <end position="53"/>
    </location>
</feature>
<dbReference type="EMBL" id="CP036150">
    <property type="protein sequence ID" value="QEN09850.1"/>
    <property type="molecule type" value="Genomic_DNA"/>
</dbReference>
<keyword evidence="1" id="KW-0472">Membrane</keyword>
<evidence type="ECO:0000313" key="2">
    <source>
        <dbReference type="EMBL" id="QEN09850.1"/>
    </source>
</evidence>
<feature type="transmembrane region" description="Helical" evidence="1">
    <location>
        <begin position="264"/>
        <end position="281"/>
    </location>
</feature>
<feature type="transmembrane region" description="Helical" evidence="1">
    <location>
        <begin position="98"/>
        <end position="117"/>
    </location>
</feature>
<gene>
    <name evidence="2" type="ORF">EXM22_03200</name>
</gene>
<evidence type="ECO:0000256" key="1">
    <source>
        <dbReference type="SAM" id="Phobius"/>
    </source>
</evidence>
<dbReference type="Proteomes" id="UP000324209">
    <property type="component" value="Chromosome"/>
</dbReference>
<keyword evidence="1" id="KW-0812">Transmembrane</keyword>